<feature type="domain" description="HTH gntR-type" evidence="4">
    <location>
        <begin position="7"/>
        <end position="74"/>
    </location>
</feature>
<dbReference type="InterPro" id="IPR036388">
    <property type="entry name" value="WH-like_DNA-bd_sf"/>
</dbReference>
<organism evidence="5 6">
    <name type="scientific">Bordetella bronchialis</name>
    <dbReference type="NCBI Taxonomy" id="463025"/>
    <lineage>
        <taxon>Bacteria</taxon>
        <taxon>Pseudomonadati</taxon>
        <taxon>Pseudomonadota</taxon>
        <taxon>Betaproteobacteria</taxon>
        <taxon>Burkholderiales</taxon>
        <taxon>Alcaligenaceae</taxon>
        <taxon>Bordetella</taxon>
    </lineage>
</organism>
<name>A0A193FZ67_9BORD</name>
<dbReference type="InterPro" id="IPR008920">
    <property type="entry name" value="TF_FadR/GntR_C"/>
</dbReference>
<dbReference type="PANTHER" id="PTHR43537:SF49">
    <property type="entry name" value="TRANSCRIPTIONAL REGULATORY PROTEIN"/>
    <property type="match status" value="1"/>
</dbReference>
<evidence type="ECO:0000256" key="3">
    <source>
        <dbReference type="ARBA" id="ARBA00023163"/>
    </source>
</evidence>
<dbReference type="SMART" id="SM00345">
    <property type="entry name" value="HTH_GNTR"/>
    <property type="match status" value="1"/>
</dbReference>
<dbReference type="Pfam" id="PF07729">
    <property type="entry name" value="FCD"/>
    <property type="match status" value="1"/>
</dbReference>
<accession>A0A193FZ67</accession>
<evidence type="ECO:0000313" key="6">
    <source>
        <dbReference type="Proteomes" id="UP000092213"/>
    </source>
</evidence>
<sequence>MTDRTPETIPYFLREKIRALIVDGTFQPGQPLREQDLERRFGSSRGPIREALRLLEQTGLVTHMQRRGFRVTLYDDREIRDQYLLRAELEAYAIKQLADAGDLGPLLQTLKSCRAQLEAAYKAHDPRAYLMEIRRFYDAIAAYTGNRPLCGALARLNETAEPLRYNLLSRRLEESRTRQYMLRIIQALEAGRFEDAAALKREHVLMNLPSIIEAYAAVRYQEQRSAAA</sequence>
<dbReference type="CDD" id="cd07377">
    <property type="entry name" value="WHTH_GntR"/>
    <property type="match status" value="1"/>
</dbReference>
<evidence type="ECO:0000313" key="5">
    <source>
        <dbReference type="EMBL" id="ANN72481.1"/>
    </source>
</evidence>
<dbReference type="Pfam" id="PF00392">
    <property type="entry name" value="GntR"/>
    <property type="match status" value="1"/>
</dbReference>
<keyword evidence="1" id="KW-0805">Transcription regulation</keyword>
<dbReference type="STRING" id="463025.BAU08_14990"/>
<dbReference type="PANTHER" id="PTHR43537">
    <property type="entry name" value="TRANSCRIPTIONAL REGULATOR, GNTR FAMILY"/>
    <property type="match status" value="1"/>
</dbReference>
<gene>
    <name evidence="5" type="ORF">BAU08_14990</name>
</gene>
<dbReference type="GO" id="GO:0003677">
    <property type="term" value="F:DNA binding"/>
    <property type="evidence" value="ECO:0007669"/>
    <property type="project" value="UniProtKB-KW"/>
</dbReference>
<evidence type="ECO:0000259" key="4">
    <source>
        <dbReference type="PROSITE" id="PS50949"/>
    </source>
</evidence>
<evidence type="ECO:0000256" key="2">
    <source>
        <dbReference type="ARBA" id="ARBA00023125"/>
    </source>
</evidence>
<proteinExistence type="predicted"/>
<dbReference type="SMART" id="SM00895">
    <property type="entry name" value="FCD"/>
    <property type="match status" value="1"/>
</dbReference>
<dbReference type="SUPFAM" id="SSF46785">
    <property type="entry name" value="Winged helix' DNA-binding domain"/>
    <property type="match status" value="1"/>
</dbReference>
<dbReference type="Proteomes" id="UP000092213">
    <property type="component" value="Chromosome"/>
</dbReference>
<dbReference type="EMBL" id="CP016171">
    <property type="protein sequence ID" value="ANN72481.1"/>
    <property type="molecule type" value="Genomic_DNA"/>
</dbReference>
<dbReference type="InterPro" id="IPR000524">
    <property type="entry name" value="Tscrpt_reg_HTH_GntR"/>
</dbReference>
<dbReference type="RefSeq" id="WP_066670148.1">
    <property type="nucleotide sequence ID" value="NZ_CP016171.1"/>
</dbReference>
<dbReference type="GO" id="GO:0003700">
    <property type="term" value="F:DNA-binding transcription factor activity"/>
    <property type="evidence" value="ECO:0007669"/>
    <property type="project" value="InterPro"/>
</dbReference>
<evidence type="ECO:0000256" key="1">
    <source>
        <dbReference type="ARBA" id="ARBA00023015"/>
    </source>
</evidence>
<dbReference type="PROSITE" id="PS50949">
    <property type="entry name" value="HTH_GNTR"/>
    <property type="match status" value="1"/>
</dbReference>
<keyword evidence="3" id="KW-0804">Transcription</keyword>
<dbReference type="InterPro" id="IPR036390">
    <property type="entry name" value="WH_DNA-bd_sf"/>
</dbReference>
<reference evidence="5 6" key="1">
    <citation type="submission" date="2016-06" db="EMBL/GenBank/DDBJ databases">
        <title>Complete genome sequences of Bordetella bronchialis and Bordetella flabilis.</title>
        <authorList>
            <person name="LiPuma J.J."/>
            <person name="Spilker T."/>
        </authorList>
    </citation>
    <scope>NUCLEOTIDE SEQUENCE [LARGE SCALE GENOMIC DNA]</scope>
    <source>
        <strain evidence="5 6">AU17976</strain>
    </source>
</reference>
<dbReference type="Gene3D" id="1.20.120.530">
    <property type="entry name" value="GntR ligand-binding domain-like"/>
    <property type="match status" value="1"/>
</dbReference>
<dbReference type="InterPro" id="IPR011711">
    <property type="entry name" value="GntR_C"/>
</dbReference>
<dbReference type="Gene3D" id="1.10.10.10">
    <property type="entry name" value="Winged helix-like DNA-binding domain superfamily/Winged helix DNA-binding domain"/>
    <property type="match status" value="1"/>
</dbReference>
<dbReference type="AlphaFoldDB" id="A0A193FZ67"/>
<dbReference type="SUPFAM" id="SSF48008">
    <property type="entry name" value="GntR ligand-binding domain-like"/>
    <property type="match status" value="1"/>
</dbReference>
<keyword evidence="2" id="KW-0238">DNA-binding</keyword>
<protein>
    <recommendedName>
        <fullName evidence="4">HTH gntR-type domain-containing protein</fullName>
    </recommendedName>
</protein>